<proteinExistence type="predicted"/>
<evidence type="ECO:0000313" key="3">
    <source>
        <dbReference type="Proteomes" id="UP001497516"/>
    </source>
</evidence>
<dbReference type="Proteomes" id="UP001497516">
    <property type="component" value="Chromosome 1"/>
</dbReference>
<protein>
    <recommendedName>
        <fullName evidence="1">Retrotransposon gag domain-containing protein</fullName>
    </recommendedName>
</protein>
<gene>
    <name evidence="2" type="ORF">LTRI10_LOCUS2759</name>
</gene>
<name>A0AAV2CF16_9ROSI</name>
<evidence type="ECO:0000259" key="1">
    <source>
        <dbReference type="Pfam" id="PF03732"/>
    </source>
</evidence>
<accession>A0AAV2CF16</accession>
<feature type="domain" description="Retrotransposon gag" evidence="1">
    <location>
        <begin position="11"/>
        <end position="102"/>
    </location>
</feature>
<evidence type="ECO:0000313" key="2">
    <source>
        <dbReference type="EMBL" id="CAL1354978.1"/>
    </source>
</evidence>
<dbReference type="EMBL" id="OZ034813">
    <property type="protein sequence ID" value="CAL1354978.1"/>
    <property type="molecule type" value="Genomic_DNA"/>
</dbReference>
<keyword evidence="3" id="KW-1185">Reference proteome</keyword>
<sequence>MVCRPKLCNKCFSYSLLGKALRWLNNHPPRSITSWDNLLNKFMARYCPPSKMAQWRMKITHFEQEEDETLRDAWERYSDYFLQCPHLGFEEQFKIKTFYGGLMQEDKMLIDSLCQGKLMTMAPPQITEILEDMALRGYDWGFPRSGRTSNDRGVTRESECSA</sequence>
<dbReference type="Pfam" id="PF03732">
    <property type="entry name" value="Retrotrans_gag"/>
    <property type="match status" value="1"/>
</dbReference>
<dbReference type="InterPro" id="IPR005162">
    <property type="entry name" value="Retrotrans_gag_dom"/>
</dbReference>
<dbReference type="AlphaFoldDB" id="A0AAV2CF16"/>
<dbReference type="PANTHER" id="PTHR33223:SF11">
    <property type="entry name" value="ELEMENT PROTEIN, PUTATIVE-RELATED"/>
    <property type="match status" value="1"/>
</dbReference>
<dbReference type="PANTHER" id="PTHR33223">
    <property type="entry name" value="CCHC-TYPE DOMAIN-CONTAINING PROTEIN"/>
    <property type="match status" value="1"/>
</dbReference>
<organism evidence="2 3">
    <name type="scientific">Linum trigynum</name>
    <dbReference type="NCBI Taxonomy" id="586398"/>
    <lineage>
        <taxon>Eukaryota</taxon>
        <taxon>Viridiplantae</taxon>
        <taxon>Streptophyta</taxon>
        <taxon>Embryophyta</taxon>
        <taxon>Tracheophyta</taxon>
        <taxon>Spermatophyta</taxon>
        <taxon>Magnoliopsida</taxon>
        <taxon>eudicotyledons</taxon>
        <taxon>Gunneridae</taxon>
        <taxon>Pentapetalae</taxon>
        <taxon>rosids</taxon>
        <taxon>fabids</taxon>
        <taxon>Malpighiales</taxon>
        <taxon>Linaceae</taxon>
        <taxon>Linum</taxon>
    </lineage>
</organism>
<reference evidence="2 3" key="1">
    <citation type="submission" date="2024-04" db="EMBL/GenBank/DDBJ databases">
        <authorList>
            <person name="Fracassetti M."/>
        </authorList>
    </citation>
    <scope>NUCLEOTIDE SEQUENCE [LARGE SCALE GENOMIC DNA]</scope>
</reference>